<feature type="domain" description="DHFR" evidence="8">
    <location>
        <begin position="1"/>
        <end position="149"/>
    </location>
</feature>
<evidence type="ECO:0000256" key="1">
    <source>
        <dbReference type="ARBA" id="ARBA00004903"/>
    </source>
</evidence>
<sequence length="149" mass="17059">MLSLISAMDKNGLIGTGKALPWKVEEEYQRYLDTVKGKKIIVGRKTFEISGLDLKDEQVHILSSRSQGTNYYNNIEDAIKACGENDIFVTGGAEVYKLAMPHADRLYISVIKGDYEGSIYFPNIDANIWEVQHHEELPEYDYYIYRKKG</sequence>
<dbReference type="GO" id="GO:0006730">
    <property type="term" value="P:one-carbon metabolic process"/>
    <property type="evidence" value="ECO:0007669"/>
    <property type="project" value="UniProtKB-KW"/>
</dbReference>
<dbReference type="GO" id="GO:0050661">
    <property type="term" value="F:NADP binding"/>
    <property type="evidence" value="ECO:0007669"/>
    <property type="project" value="InterPro"/>
</dbReference>
<dbReference type="EC" id="1.5.1.3" evidence="3"/>
<organism evidence="9 10">
    <name type="scientific">Lentisphaera araneosa HTCC2155</name>
    <dbReference type="NCBI Taxonomy" id="313628"/>
    <lineage>
        <taxon>Bacteria</taxon>
        <taxon>Pseudomonadati</taxon>
        <taxon>Lentisphaerota</taxon>
        <taxon>Lentisphaeria</taxon>
        <taxon>Lentisphaerales</taxon>
        <taxon>Lentisphaeraceae</taxon>
        <taxon>Lentisphaera</taxon>
    </lineage>
</organism>
<evidence type="ECO:0000256" key="5">
    <source>
        <dbReference type="ARBA" id="ARBA00022857"/>
    </source>
</evidence>
<gene>
    <name evidence="9" type="ORF">LNTAR_24149</name>
</gene>
<dbReference type="CDD" id="cd00209">
    <property type="entry name" value="DHFR"/>
    <property type="match status" value="1"/>
</dbReference>
<dbReference type="GO" id="GO:0005829">
    <property type="term" value="C:cytosol"/>
    <property type="evidence" value="ECO:0007669"/>
    <property type="project" value="TreeGrafter"/>
</dbReference>
<reference evidence="9 10" key="1">
    <citation type="journal article" date="2010" name="J. Bacteriol.">
        <title>Genome sequence of Lentisphaera araneosa HTCC2155T, the type species of the order Lentisphaerales in the phylum Lentisphaerae.</title>
        <authorList>
            <person name="Thrash J.C."/>
            <person name="Cho J.C."/>
            <person name="Vergin K.L."/>
            <person name="Morris R.M."/>
            <person name="Giovannoni S.J."/>
        </authorList>
    </citation>
    <scope>NUCLEOTIDE SEQUENCE [LARGE SCALE GENOMIC DNA]</scope>
    <source>
        <strain evidence="9 10">HTCC2155</strain>
    </source>
</reference>
<dbReference type="GO" id="GO:0046654">
    <property type="term" value="P:tetrahydrofolate biosynthetic process"/>
    <property type="evidence" value="ECO:0007669"/>
    <property type="project" value="UniProtKB-UniPathway"/>
</dbReference>
<keyword evidence="4" id="KW-0554">One-carbon metabolism</keyword>
<dbReference type="UniPathway" id="UPA00077">
    <property type="reaction ID" value="UER00158"/>
</dbReference>
<protein>
    <recommendedName>
        <fullName evidence="3">dihydrofolate reductase</fullName>
        <ecNumber evidence="3">1.5.1.3</ecNumber>
    </recommendedName>
</protein>
<dbReference type="RefSeq" id="WP_007279949.1">
    <property type="nucleotide sequence ID" value="NZ_ABCK01000018.1"/>
</dbReference>
<accession>A6DQ18</accession>
<dbReference type="Gene3D" id="3.40.430.10">
    <property type="entry name" value="Dihydrofolate Reductase, subunit A"/>
    <property type="match status" value="1"/>
</dbReference>
<dbReference type="SUPFAM" id="SSF53597">
    <property type="entry name" value="Dihydrofolate reductase-like"/>
    <property type="match status" value="1"/>
</dbReference>
<dbReference type="InterPro" id="IPR012259">
    <property type="entry name" value="DHFR"/>
</dbReference>
<proteinExistence type="inferred from homology"/>
<dbReference type="EMBL" id="ABCK01000018">
    <property type="protein sequence ID" value="EDM26259.1"/>
    <property type="molecule type" value="Genomic_DNA"/>
</dbReference>
<dbReference type="PROSITE" id="PS51330">
    <property type="entry name" value="DHFR_2"/>
    <property type="match status" value="1"/>
</dbReference>
<evidence type="ECO:0000256" key="6">
    <source>
        <dbReference type="ARBA" id="ARBA00023002"/>
    </source>
</evidence>
<dbReference type="AlphaFoldDB" id="A6DQ18"/>
<dbReference type="PANTHER" id="PTHR48069:SF3">
    <property type="entry name" value="DIHYDROFOLATE REDUCTASE"/>
    <property type="match status" value="1"/>
</dbReference>
<keyword evidence="5" id="KW-0521">NADP</keyword>
<evidence type="ECO:0000256" key="7">
    <source>
        <dbReference type="ARBA" id="ARBA00025067"/>
    </source>
</evidence>
<dbReference type="PANTHER" id="PTHR48069">
    <property type="entry name" value="DIHYDROFOLATE REDUCTASE"/>
    <property type="match status" value="1"/>
</dbReference>
<evidence type="ECO:0000256" key="2">
    <source>
        <dbReference type="ARBA" id="ARBA00009539"/>
    </source>
</evidence>
<evidence type="ECO:0000256" key="4">
    <source>
        <dbReference type="ARBA" id="ARBA00022563"/>
    </source>
</evidence>
<dbReference type="InterPro" id="IPR001796">
    <property type="entry name" value="DHFR_dom"/>
</dbReference>
<comment type="similarity">
    <text evidence="2">Belongs to the dihydrofolate reductase family.</text>
</comment>
<dbReference type="PRINTS" id="PR00070">
    <property type="entry name" value="DHFR"/>
</dbReference>
<dbReference type="eggNOG" id="COG0262">
    <property type="taxonomic scope" value="Bacteria"/>
</dbReference>
<name>A6DQ18_9BACT</name>
<comment type="function">
    <text evidence="7">Key enzyme in folate metabolism. Catalyzes an essential reaction for de novo glycine and purine synthesis, and for DNA precursor synthesis.</text>
</comment>
<dbReference type="InterPro" id="IPR024072">
    <property type="entry name" value="DHFR-like_dom_sf"/>
</dbReference>
<keyword evidence="10" id="KW-1185">Reference proteome</keyword>
<comment type="caution">
    <text evidence="9">The sequence shown here is derived from an EMBL/GenBank/DDBJ whole genome shotgun (WGS) entry which is preliminary data.</text>
</comment>
<comment type="pathway">
    <text evidence="1">Cofactor biosynthesis; tetrahydrofolate biosynthesis; 5,6,7,8-tetrahydrofolate from 7,8-dihydrofolate: step 1/1.</text>
</comment>
<evidence type="ECO:0000259" key="8">
    <source>
        <dbReference type="PROSITE" id="PS51330"/>
    </source>
</evidence>
<dbReference type="STRING" id="313628.LNTAR_24149"/>
<dbReference type="GO" id="GO:0004146">
    <property type="term" value="F:dihydrofolate reductase activity"/>
    <property type="evidence" value="ECO:0007669"/>
    <property type="project" value="UniProtKB-EC"/>
</dbReference>
<dbReference type="Pfam" id="PF00186">
    <property type="entry name" value="DHFR_1"/>
    <property type="match status" value="1"/>
</dbReference>
<dbReference type="Proteomes" id="UP000004947">
    <property type="component" value="Unassembled WGS sequence"/>
</dbReference>
<keyword evidence="6" id="KW-0560">Oxidoreductase</keyword>
<dbReference type="GO" id="GO:0046452">
    <property type="term" value="P:dihydrofolate metabolic process"/>
    <property type="evidence" value="ECO:0007669"/>
    <property type="project" value="TreeGrafter"/>
</dbReference>
<dbReference type="GO" id="GO:0046655">
    <property type="term" value="P:folic acid metabolic process"/>
    <property type="evidence" value="ECO:0007669"/>
    <property type="project" value="TreeGrafter"/>
</dbReference>
<evidence type="ECO:0000256" key="3">
    <source>
        <dbReference type="ARBA" id="ARBA00012856"/>
    </source>
</evidence>
<evidence type="ECO:0000313" key="10">
    <source>
        <dbReference type="Proteomes" id="UP000004947"/>
    </source>
</evidence>
<evidence type="ECO:0000313" key="9">
    <source>
        <dbReference type="EMBL" id="EDM26259.1"/>
    </source>
</evidence>
<dbReference type="OrthoDB" id="9804315at2"/>